<dbReference type="GeneID" id="54582282"/>
<reference evidence="1" key="1">
    <citation type="journal article" date="2020" name="Stud. Mycol.">
        <title>101 Dothideomycetes genomes: a test case for predicting lifestyles and emergence of pathogens.</title>
        <authorList>
            <person name="Haridas S."/>
            <person name="Albert R."/>
            <person name="Binder M."/>
            <person name="Bloem J."/>
            <person name="Labutti K."/>
            <person name="Salamov A."/>
            <person name="Andreopoulos B."/>
            <person name="Baker S."/>
            <person name="Barry K."/>
            <person name="Bills G."/>
            <person name="Bluhm B."/>
            <person name="Cannon C."/>
            <person name="Castanera R."/>
            <person name="Culley D."/>
            <person name="Daum C."/>
            <person name="Ezra D."/>
            <person name="Gonzalez J."/>
            <person name="Henrissat B."/>
            <person name="Kuo A."/>
            <person name="Liang C."/>
            <person name="Lipzen A."/>
            <person name="Lutzoni F."/>
            <person name="Magnuson J."/>
            <person name="Mondo S."/>
            <person name="Nolan M."/>
            <person name="Ohm R."/>
            <person name="Pangilinan J."/>
            <person name="Park H.-J."/>
            <person name="Ramirez L."/>
            <person name="Alfaro M."/>
            <person name="Sun H."/>
            <person name="Tritt A."/>
            <person name="Yoshinaga Y."/>
            <person name="Zwiers L.-H."/>
            <person name="Turgeon B."/>
            <person name="Goodwin S."/>
            <person name="Spatafora J."/>
            <person name="Crous P."/>
            <person name="Grigoriev I."/>
        </authorList>
    </citation>
    <scope>NUCLEOTIDE SEQUENCE</scope>
    <source>
        <strain evidence="1">CBS 122368</strain>
    </source>
</reference>
<dbReference type="RefSeq" id="XP_033683817.1">
    <property type="nucleotide sequence ID" value="XM_033828952.1"/>
</dbReference>
<protein>
    <submittedName>
        <fullName evidence="1">Uncharacterized protein</fullName>
    </submittedName>
</protein>
<keyword evidence="2" id="KW-1185">Reference proteome</keyword>
<dbReference type="EMBL" id="ML987195">
    <property type="protein sequence ID" value="KAF2248813.1"/>
    <property type="molecule type" value="Genomic_DNA"/>
</dbReference>
<name>A0A6A6IH11_9PLEO</name>
<dbReference type="PROSITE" id="PS50007">
    <property type="entry name" value="PIPLC_X_DOMAIN"/>
    <property type="match status" value="1"/>
</dbReference>
<dbReference type="AlphaFoldDB" id="A0A6A6IH11"/>
<organism evidence="1 2">
    <name type="scientific">Trematosphaeria pertusa</name>
    <dbReference type="NCBI Taxonomy" id="390896"/>
    <lineage>
        <taxon>Eukaryota</taxon>
        <taxon>Fungi</taxon>
        <taxon>Dikarya</taxon>
        <taxon>Ascomycota</taxon>
        <taxon>Pezizomycotina</taxon>
        <taxon>Dothideomycetes</taxon>
        <taxon>Pleosporomycetidae</taxon>
        <taxon>Pleosporales</taxon>
        <taxon>Massarineae</taxon>
        <taxon>Trematosphaeriaceae</taxon>
        <taxon>Trematosphaeria</taxon>
    </lineage>
</organism>
<gene>
    <name evidence="1" type="ORF">BU26DRAFT_519018</name>
</gene>
<proteinExistence type="predicted"/>
<evidence type="ECO:0000313" key="2">
    <source>
        <dbReference type="Proteomes" id="UP000800094"/>
    </source>
</evidence>
<sequence length="65" mass="6984">MPTFSHSARRSLTSAYMSSMKLSHSASVTLYVTGLFKSCRSLEILAGLGARFSLNSPDCVGVLEL</sequence>
<feature type="non-terminal residue" evidence="1">
    <location>
        <position position="65"/>
    </location>
</feature>
<accession>A0A6A6IH11</accession>
<dbReference type="Proteomes" id="UP000800094">
    <property type="component" value="Unassembled WGS sequence"/>
</dbReference>
<evidence type="ECO:0000313" key="1">
    <source>
        <dbReference type="EMBL" id="KAF2248813.1"/>
    </source>
</evidence>